<name>A0A0S4IX17_BODSA</name>
<feature type="compositionally biased region" description="Low complexity" evidence="1">
    <location>
        <begin position="205"/>
        <end position="232"/>
    </location>
</feature>
<feature type="compositionally biased region" description="Polar residues" evidence="1">
    <location>
        <begin position="161"/>
        <end position="197"/>
    </location>
</feature>
<keyword evidence="2" id="KW-0732">Signal</keyword>
<feature type="compositionally biased region" description="Polar residues" evidence="1">
    <location>
        <begin position="612"/>
        <end position="633"/>
    </location>
</feature>
<gene>
    <name evidence="3" type="ORF">BSAL_71715</name>
</gene>
<feature type="region of interest" description="Disordered" evidence="1">
    <location>
        <begin position="65"/>
        <end position="232"/>
    </location>
</feature>
<dbReference type="GO" id="GO:0003677">
    <property type="term" value="F:DNA binding"/>
    <property type="evidence" value="ECO:0007669"/>
    <property type="project" value="UniProtKB-KW"/>
</dbReference>
<evidence type="ECO:0000313" key="3">
    <source>
        <dbReference type="EMBL" id="CUG06122.1"/>
    </source>
</evidence>
<dbReference type="GO" id="GO:0000981">
    <property type="term" value="F:DNA-binding transcription factor activity, RNA polymerase II-specific"/>
    <property type="evidence" value="ECO:0007669"/>
    <property type="project" value="TreeGrafter"/>
</dbReference>
<evidence type="ECO:0000256" key="1">
    <source>
        <dbReference type="SAM" id="MobiDB-lite"/>
    </source>
</evidence>
<feature type="chain" id="PRO_5006621733" evidence="2">
    <location>
        <begin position="30"/>
        <end position="1961"/>
    </location>
</feature>
<dbReference type="EMBL" id="CYKH01000562">
    <property type="protein sequence ID" value="CUG06122.1"/>
    <property type="molecule type" value="Genomic_DNA"/>
</dbReference>
<dbReference type="PANTHER" id="PTHR15507:SF17">
    <property type="entry name" value="C2H2-TYPE DOMAIN-CONTAINING PROTEIN"/>
    <property type="match status" value="1"/>
</dbReference>
<organism evidence="3 4">
    <name type="scientific">Bodo saltans</name>
    <name type="common">Flagellated protozoan</name>
    <dbReference type="NCBI Taxonomy" id="75058"/>
    <lineage>
        <taxon>Eukaryota</taxon>
        <taxon>Discoba</taxon>
        <taxon>Euglenozoa</taxon>
        <taxon>Kinetoplastea</taxon>
        <taxon>Metakinetoplastina</taxon>
        <taxon>Eubodonida</taxon>
        <taxon>Bodonidae</taxon>
        <taxon>Bodo</taxon>
    </lineage>
</organism>
<reference evidence="4" key="1">
    <citation type="submission" date="2015-09" db="EMBL/GenBank/DDBJ databases">
        <authorList>
            <consortium name="Pathogen Informatics"/>
        </authorList>
    </citation>
    <scope>NUCLEOTIDE SEQUENCE [LARGE SCALE GENOMIC DNA]</scope>
    <source>
        <strain evidence="4">Lake Konstanz</strain>
    </source>
</reference>
<feature type="non-terminal residue" evidence="3">
    <location>
        <position position="1961"/>
    </location>
</feature>
<feature type="compositionally biased region" description="Low complexity" evidence="1">
    <location>
        <begin position="355"/>
        <end position="368"/>
    </location>
</feature>
<feature type="compositionally biased region" description="Low complexity" evidence="1">
    <location>
        <begin position="131"/>
        <end position="160"/>
    </location>
</feature>
<feature type="signal peptide" evidence="2">
    <location>
        <begin position="1"/>
        <end position="29"/>
    </location>
</feature>
<feature type="region of interest" description="Disordered" evidence="1">
    <location>
        <begin position="578"/>
        <end position="650"/>
    </location>
</feature>
<feature type="compositionally biased region" description="Low complexity" evidence="1">
    <location>
        <begin position="440"/>
        <end position="515"/>
    </location>
</feature>
<dbReference type="PANTHER" id="PTHR15507">
    <property type="entry name" value="ZINC FINGER PROTEIN RLF"/>
    <property type="match status" value="1"/>
</dbReference>
<feature type="region of interest" description="Disordered" evidence="1">
    <location>
        <begin position="355"/>
        <end position="386"/>
    </location>
</feature>
<proteinExistence type="predicted"/>
<dbReference type="Proteomes" id="UP000051952">
    <property type="component" value="Unassembled WGS sequence"/>
</dbReference>
<sequence length="1961" mass="206460">MFAMAHHSCVNHFAIIFSVLALLTICTSAVVSPTQPQSKSHSSSFTFSQSATSSAVTITAPSSASTSLTASSTSTSSVADSTSTSESTTISQSLSHSSTAEKTSSTTKSTTLTGTTSLTGSTTMSNDASRSRSTSATSSSSRSASPTRSRSAEAASTTQSVSRTPSSTITESPVASFTPSSSMTPSLEPTSSPSNTATPIPPPTRSNTRSTTVSQSVSRTSSSSPSVALSRSITLSTSNTPTLSITSSLSLTAEFSRSKSVSSTASLSSSITKSFNITKSEASFSVSVTKSLTPSGRSASSILSLTSSPVKTRSMNSSTISNSISVTQLVSHSITISASPSGSVSRSRSLTGTLTGSISTTASGGTRSVTPSSATSASLTQPPTRTRTLALTRSLTLSSTISNSISVSVSGSVSLTLTESNSLSLSQSLTHQVTFTTSLTPSMTTSMSNSSLLSGSESTSSSQSRDVTSSVSDTKSQNVSSSRGSSTVSLSITLSMSQSTSPSSTSPQSHSDSITRTAPTISGSSTGNITVSNLVTKSVSESEQGSVTKSPTSSLSVSFSVSVSRSLSKMLSASLASVSGSGSVSSTANVSATDSRDPTTTATTTVTDRRTISFSPEETMSKSKSQITLTQTESNERSRTRTQPTSSKTFEHPITTSVPLIWRETGTLRFLRRPTRYAAPFRPIPIAPTLIFQLRGLAAIGEQIYKSPVGLWCYMKITSVATRQDSSQPWENIAQNNSRFFGVWLQGLRTFPMVQSVCTFPNFNFQVPLAPAFDEQRQTGDVFQLTTEYLVGVSFCANTSKMIDPRVPVHPCNSSLFHVAACPYTSEAVYAVTTNPSPLLMCDVVGLNGTVNLQAPPYASIFASNRSGNGKLVLELVGGSFEYSTLRNAYSCALTDDVDDLYGNYTVSGRRVYSADSYLIDMCHLRCIFDEPPYASIFASNRSGNGKLVLELVGGSFEYSTLRNSYSCALTDDVEDLYGNYTVSGRHVYSADSYLIDMCHLRCIFDESSWSTLALFPSTNVTTTSGWDTHRMASSALLAKVELLDHAIPVPSTCTGDSRRIPLASLEQPGMKDVTSELLSCTAINQPHTVTVSQYQQAGSTASSVSLQNTTTRIVDFVPTSCFLRVIGSLEPRKFLVQSSRVANDAPITLRKNQTSVEGMVVYVGLCDAAGNAYPINLLNVTMNSTVRFVNVAITSTMSVAGAAVTVPGVNVTSQIVGSYGIVMNVVDDGPIFLFENLQLPTPPFGADGAASGCNTPNSWTVPSTATSLSTRGSTGASITNVTIGSSYRTPLVLFPSSIFGMPLYAPVCVSVVVGEVTGIVLLNSDAIMRITDTASSLYVTPILSITDALGNAINSTSAITIAFPMNLSVVVIQPTSTSTAQREFSTLTTNSSEEIVVVNGVACEVVSAIPPVVYVGVTTFPFALTGVVVSQPGANFSIWVRGTQHSSASLITGVTVNVSTVLWETTTQSSNTPAFPLLLANYSITSSFCPAGSGISTPFSVEQLIYVANSNPCPGNMGTTNISYNNTFPTVGGDTIIRGSGFSYFRASTMRCHLSNWNQLFSASAAATGADPPGASKVTFVSSCEVRCTLPAQPYPINPSSSFAYNSQGQLVRSSTVSTNQVGQFRLRGGPLQWSSPSIALRVVGPPRQMDVRGWSTTLQNSLLLVIPTFSVVMLDATGSDLTGLDFSTVFRSRTITLSYTPSSSGQLNGTSAISVSATTCSPYNGVAVFDPISIAPTSGEYSLTLDGRQLTEYVLLLTIVDNVTLDHNLKLLSPFPLCFVSVTLDRQSTLNGLFPVPVLIGAFRRNTSLDTNSVDTAVTNVRIFAQVTRDPDSPLPSFYDGSLVELGVDLDDCNNDYGNCGYLDAGVLTFSSFRFTGIPGVWYLIMIRPQNASLALSNASFKVRVPYCPVNVTTGNLTAQIQTLNNSLTLPSGGLAVKGWQFTIPGAMQTANSIVNFMS</sequence>
<feature type="compositionally biased region" description="Low complexity" evidence="1">
    <location>
        <begin position="65"/>
        <end position="125"/>
    </location>
</feature>
<keyword evidence="4" id="KW-1185">Reference proteome</keyword>
<accession>A0A0S4IX17</accession>
<feature type="region of interest" description="Disordered" evidence="1">
    <location>
        <begin position="440"/>
        <end position="529"/>
    </location>
</feature>
<feature type="compositionally biased region" description="Polar residues" evidence="1">
    <location>
        <begin position="641"/>
        <end position="650"/>
    </location>
</feature>
<dbReference type="InterPro" id="IPR052251">
    <property type="entry name" value="GH-ZnFinger_Regulators"/>
</dbReference>
<feature type="compositionally biased region" description="Polar residues" evidence="1">
    <location>
        <begin position="516"/>
        <end position="529"/>
    </location>
</feature>
<evidence type="ECO:0000256" key="2">
    <source>
        <dbReference type="SAM" id="SignalP"/>
    </source>
</evidence>
<dbReference type="GO" id="GO:0008270">
    <property type="term" value="F:zinc ion binding"/>
    <property type="evidence" value="ECO:0007669"/>
    <property type="project" value="UniProtKB-KW"/>
</dbReference>
<dbReference type="GO" id="GO:0005634">
    <property type="term" value="C:nucleus"/>
    <property type="evidence" value="ECO:0007669"/>
    <property type="project" value="UniProtKB-SubCell"/>
</dbReference>
<dbReference type="VEuPathDB" id="TriTrypDB:BSAL_71715"/>
<evidence type="ECO:0000313" key="4">
    <source>
        <dbReference type="Proteomes" id="UP000051952"/>
    </source>
</evidence>
<protein>
    <submittedName>
        <fullName evidence="3">Membrane-associated protein, putative</fullName>
    </submittedName>
</protein>